<dbReference type="GO" id="GO:0005198">
    <property type="term" value="F:structural molecule activity"/>
    <property type="evidence" value="ECO:0007669"/>
    <property type="project" value="UniProtKB-UniRule"/>
</dbReference>
<organism evidence="7 8">
    <name type="scientific">Bacteroides pectinophilus CAG:437</name>
    <dbReference type="NCBI Taxonomy" id="1263051"/>
    <lineage>
        <taxon>Bacteria</taxon>
        <taxon>Bacillati</taxon>
        <taxon>Bacillota</taxon>
        <taxon>Clostridia</taxon>
        <taxon>Eubacteriales</taxon>
    </lineage>
</organism>
<evidence type="ECO:0000256" key="4">
    <source>
        <dbReference type="SAM" id="Coils"/>
    </source>
</evidence>
<feature type="domain" description="Flagellin N-terminal" evidence="5">
    <location>
        <begin position="4"/>
        <end position="141"/>
    </location>
</feature>
<sequence>MRITNTMMINNSLANIAVNKNQLSTLDTQMSTKKKINRPSEDPIIAIRALRLRSSLNEVTQYLEKNIPDANSWMKVIQGALEEGENVVSDLYKNCNQGATDSYSTEQRATLADDLQNLKETYYDQGNVDYAGRYVFSGYRTDSRLTFASEAEADNYSYSITQGLTADNFDTKYVYSNLVDVTDLESYINSTAAIPDVDRAEVYRMRLAYSDTDSNTIPVLQYQKTDASGKLVTDADGNPVMVNVADKYPIKSTTDDNAIPGDDEILYNANTGELIFGKNAYLETRNQKNLNVTYSKTNFDKGDVKPEHYFMCVRTDRDAKALADKNGTAYTPITYNEELAADNYGMLDKQLEYMVNFSQKIRVNSSASQCFNIYLGRDVDDLSSTVSTVSDIETAQAKLKQMKESPMYANDEAAQKRIEELSEVLDKQFDLAKDSMQEVFDAGVTKMQNYDQENRKQQADIGNRLSRLELNESRLTEQQTNFKELKSKNEDVELEDAMINYYSAELVYNSSISAASKVVRQSLLDFL</sequence>
<dbReference type="GO" id="GO:0005576">
    <property type="term" value="C:extracellular region"/>
    <property type="evidence" value="ECO:0007669"/>
    <property type="project" value="UniProtKB-SubCell"/>
</dbReference>
<comment type="similarity">
    <text evidence="1 3">Belongs to the bacterial flagellin family.</text>
</comment>
<dbReference type="AlphaFoldDB" id="R7B2Q6"/>
<feature type="domain" description="Flagellin C-terminal" evidence="6">
    <location>
        <begin position="455"/>
        <end position="527"/>
    </location>
</feature>
<evidence type="ECO:0000259" key="6">
    <source>
        <dbReference type="Pfam" id="PF00700"/>
    </source>
</evidence>
<dbReference type="Pfam" id="PF00700">
    <property type="entry name" value="Flagellin_C"/>
    <property type="match status" value="1"/>
</dbReference>
<dbReference type="InterPro" id="IPR001492">
    <property type="entry name" value="Flagellin"/>
</dbReference>
<dbReference type="PANTHER" id="PTHR42792:SF1">
    <property type="entry name" value="FLAGELLAR HOOK-ASSOCIATED PROTEIN 3"/>
    <property type="match status" value="1"/>
</dbReference>
<dbReference type="PANTHER" id="PTHR42792">
    <property type="entry name" value="FLAGELLIN"/>
    <property type="match status" value="1"/>
</dbReference>
<proteinExistence type="inferred from homology"/>
<gene>
    <name evidence="7" type="ORF">BN656_01326</name>
</gene>
<comment type="function">
    <text evidence="3">Flagellin is the subunit protein which polymerizes to form the filaments of bacterial flagella.</text>
</comment>
<protein>
    <recommendedName>
        <fullName evidence="3">Flagellin</fullName>
    </recommendedName>
</protein>
<keyword evidence="3" id="KW-0964">Secreted</keyword>
<keyword evidence="4" id="KW-0175">Coiled coil</keyword>
<dbReference type="Pfam" id="PF00669">
    <property type="entry name" value="Flagellin_N"/>
    <property type="match status" value="1"/>
</dbReference>
<dbReference type="GO" id="GO:0009288">
    <property type="term" value="C:bacterial-type flagellum"/>
    <property type="evidence" value="ECO:0007669"/>
    <property type="project" value="UniProtKB-SubCell"/>
</dbReference>
<evidence type="ECO:0000256" key="3">
    <source>
        <dbReference type="RuleBase" id="RU362073"/>
    </source>
</evidence>
<name>R7B2Q6_9FIRM</name>
<evidence type="ECO:0000256" key="1">
    <source>
        <dbReference type="ARBA" id="ARBA00005709"/>
    </source>
</evidence>
<evidence type="ECO:0000259" key="5">
    <source>
        <dbReference type="Pfam" id="PF00669"/>
    </source>
</evidence>
<dbReference type="EMBL" id="CBHH010000040">
    <property type="protein sequence ID" value="CDD56962.1"/>
    <property type="molecule type" value="Genomic_DNA"/>
</dbReference>
<dbReference type="InterPro" id="IPR001029">
    <property type="entry name" value="Flagellin_N"/>
</dbReference>
<accession>R7B2Q6</accession>
<dbReference type="Proteomes" id="UP000018141">
    <property type="component" value="Unassembled WGS sequence"/>
</dbReference>
<reference evidence="7" key="1">
    <citation type="submission" date="2012-11" db="EMBL/GenBank/DDBJ databases">
        <title>Dependencies among metagenomic species, viruses, plasmids and units of genetic variation.</title>
        <authorList>
            <person name="Nielsen H.B."/>
            <person name="Almeida M."/>
            <person name="Juncker A.S."/>
            <person name="Rasmussen S."/>
            <person name="Li J."/>
            <person name="Sunagawa S."/>
            <person name="Plichta D."/>
            <person name="Gautier L."/>
            <person name="Le Chatelier E."/>
            <person name="Peletier E."/>
            <person name="Bonde I."/>
            <person name="Nielsen T."/>
            <person name="Manichanh C."/>
            <person name="Arumugam M."/>
            <person name="Batto J."/>
            <person name="Santos M.B.Q.D."/>
            <person name="Blom N."/>
            <person name="Borruel N."/>
            <person name="Burgdorf K.S."/>
            <person name="Boumezbeur F."/>
            <person name="Casellas F."/>
            <person name="Dore J."/>
            <person name="Guarner F."/>
            <person name="Hansen T."/>
            <person name="Hildebrand F."/>
            <person name="Kaas R.S."/>
            <person name="Kennedy S."/>
            <person name="Kristiansen K."/>
            <person name="Kultima J.R."/>
            <person name="Leonard P."/>
            <person name="Levenez F."/>
            <person name="Lund O."/>
            <person name="Moumen B."/>
            <person name="Le Paslier D."/>
            <person name="Pons N."/>
            <person name="Pedersen O."/>
            <person name="Prifti E."/>
            <person name="Qin J."/>
            <person name="Raes J."/>
            <person name="Tap J."/>
            <person name="Tims S."/>
            <person name="Ussery D.W."/>
            <person name="Yamada T."/>
            <person name="MetaHit consortium"/>
            <person name="Renault P."/>
            <person name="Sicheritz-Ponten T."/>
            <person name="Bork P."/>
            <person name="Wang J."/>
            <person name="Brunak S."/>
            <person name="Ehrlich S.D."/>
        </authorList>
    </citation>
    <scope>NUCLEOTIDE SEQUENCE [LARGE SCALE GENOMIC DNA]</scope>
</reference>
<feature type="coiled-coil region" evidence="4">
    <location>
        <begin position="468"/>
        <end position="495"/>
    </location>
</feature>
<dbReference type="Gene3D" id="1.20.1330.10">
    <property type="entry name" value="f41 fragment of flagellin, N-terminal domain"/>
    <property type="match status" value="1"/>
</dbReference>
<dbReference type="InterPro" id="IPR046358">
    <property type="entry name" value="Flagellin_C"/>
</dbReference>
<dbReference type="SUPFAM" id="SSF64518">
    <property type="entry name" value="Phase 1 flagellin"/>
    <property type="match status" value="1"/>
</dbReference>
<evidence type="ECO:0000313" key="7">
    <source>
        <dbReference type="EMBL" id="CDD56962.1"/>
    </source>
</evidence>
<comment type="caution">
    <text evidence="7">The sequence shown here is derived from an EMBL/GenBank/DDBJ whole genome shotgun (WGS) entry which is preliminary data.</text>
</comment>
<comment type="subcellular location">
    <subcellularLocation>
        <location evidence="3">Secreted</location>
    </subcellularLocation>
    <subcellularLocation>
        <location evidence="3">Bacterial flagellum</location>
    </subcellularLocation>
</comment>
<keyword evidence="2 3" id="KW-0975">Bacterial flagellum</keyword>
<evidence type="ECO:0000256" key="2">
    <source>
        <dbReference type="ARBA" id="ARBA00023143"/>
    </source>
</evidence>
<evidence type="ECO:0000313" key="8">
    <source>
        <dbReference type="Proteomes" id="UP000018141"/>
    </source>
</evidence>